<keyword evidence="10" id="KW-1185">Reference proteome</keyword>
<organism evidence="9 10">
    <name type="scientific">Arsukibacterium ikkense</name>
    <dbReference type="NCBI Taxonomy" id="336831"/>
    <lineage>
        <taxon>Bacteria</taxon>
        <taxon>Pseudomonadati</taxon>
        <taxon>Pseudomonadota</taxon>
        <taxon>Gammaproteobacteria</taxon>
        <taxon>Chromatiales</taxon>
        <taxon>Chromatiaceae</taxon>
        <taxon>Arsukibacterium</taxon>
    </lineage>
</organism>
<dbReference type="GO" id="GO:0007165">
    <property type="term" value="P:signal transduction"/>
    <property type="evidence" value="ECO:0007669"/>
    <property type="project" value="UniProtKB-KW"/>
</dbReference>
<dbReference type="GO" id="GO:0004888">
    <property type="term" value="F:transmembrane signaling receptor activity"/>
    <property type="evidence" value="ECO:0007669"/>
    <property type="project" value="InterPro"/>
</dbReference>
<dbReference type="Pfam" id="PF00015">
    <property type="entry name" value="MCPsignal"/>
    <property type="match status" value="1"/>
</dbReference>
<evidence type="ECO:0000259" key="7">
    <source>
        <dbReference type="PROSITE" id="PS50111"/>
    </source>
</evidence>
<evidence type="ECO:0000256" key="1">
    <source>
        <dbReference type="ARBA" id="ARBA00004370"/>
    </source>
</evidence>
<evidence type="ECO:0000313" key="10">
    <source>
        <dbReference type="Proteomes" id="UP000034228"/>
    </source>
</evidence>
<dbReference type="GO" id="GO:0006935">
    <property type="term" value="P:chemotaxis"/>
    <property type="evidence" value="ECO:0007669"/>
    <property type="project" value="InterPro"/>
</dbReference>
<evidence type="ECO:0000256" key="5">
    <source>
        <dbReference type="SAM" id="Coils"/>
    </source>
</evidence>
<feature type="domain" description="Methyl-accepting transducer" evidence="7">
    <location>
        <begin position="267"/>
        <end position="503"/>
    </location>
</feature>
<dbReference type="SMART" id="SM00283">
    <property type="entry name" value="MA"/>
    <property type="match status" value="1"/>
</dbReference>
<feature type="transmembrane region" description="Helical" evidence="6">
    <location>
        <begin position="188"/>
        <end position="208"/>
    </location>
</feature>
<dbReference type="InterPro" id="IPR024478">
    <property type="entry name" value="HlyB_4HB_MCP"/>
</dbReference>
<dbReference type="RefSeq" id="WP_046558535.1">
    <property type="nucleotide sequence ID" value="NZ_LAHO01000015.1"/>
</dbReference>
<dbReference type="PANTHER" id="PTHR32089:SF120">
    <property type="entry name" value="METHYL-ACCEPTING CHEMOTAXIS PROTEIN TLPQ"/>
    <property type="match status" value="1"/>
</dbReference>
<dbReference type="EMBL" id="LAHO01000015">
    <property type="protein sequence ID" value="KKO44609.1"/>
    <property type="molecule type" value="Genomic_DNA"/>
</dbReference>
<gene>
    <name evidence="9" type="ORF">WG68_15050</name>
</gene>
<accession>A0A0M2V2K6</accession>
<dbReference type="FunFam" id="1.10.287.950:FF:000001">
    <property type="entry name" value="Methyl-accepting chemotaxis sensory transducer"/>
    <property type="match status" value="1"/>
</dbReference>
<keyword evidence="6" id="KW-1133">Transmembrane helix</keyword>
<keyword evidence="5" id="KW-0175">Coiled coil</keyword>
<evidence type="ECO:0000256" key="6">
    <source>
        <dbReference type="SAM" id="Phobius"/>
    </source>
</evidence>
<dbReference type="SUPFAM" id="SSF58104">
    <property type="entry name" value="Methyl-accepting chemotaxis protein (MCP) signaling domain"/>
    <property type="match status" value="1"/>
</dbReference>
<keyword evidence="6" id="KW-0812">Transmembrane</keyword>
<dbReference type="AlphaFoldDB" id="A0A0M2V2K6"/>
<dbReference type="OrthoDB" id="9781845at2"/>
<feature type="coiled-coil region" evidence="5">
    <location>
        <begin position="154"/>
        <end position="181"/>
    </location>
</feature>
<comment type="caution">
    <text evidence="9">The sequence shown here is derived from an EMBL/GenBank/DDBJ whole genome shotgun (WGS) entry which is preliminary data.</text>
</comment>
<dbReference type="InterPro" id="IPR003660">
    <property type="entry name" value="HAMP_dom"/>
</dbReference>
<dbReference type="GO" id="GO:0016020">
    <property type="term" value="C:membrane"/>
    <property type="evidence" value="ECO:0007669"/>
    <property type="project" value="UniProtKB-SubCell"/>
</dbReference>
<name>A0A0M2V2K6_9GAMM</name>
<evidence type="ECO:0000256" key="3">
    <source>
        <dbReference type="ARBA" id="ARBA00029447"/>
    </source>
</evidence>
<dbReference type="SMART" id="SM00304">
    <property type="entry name" value="HAMP"/>
    <property type="match status" value="1"/>
</dbReference>
<dbReference type="CDD" id="cd06225">
    <property type="entry name" value="HAMP"/>
    <property type="match status" value="1"/>
</dbReference>
<evidence type="ECO:0000256" key="4">
    <source>
        <dbReference type="PROSITE-ProRule" id="PRU00284"/>
    </source>
</evidence>
<keyword evidence="6" id="KW-0472">Membrane</keyword>
<evidence type="ECO:0000313" key="9">
    <source>
        <dbReference type="EMBL" id="KKO44609.1"/>
    </source>
</evidence>
<dbReference type="InterPro" id="IPR004089">
    <property type="entry name" value="MCPsignal_dom"/>
</dbReference>
<reference evidence="9 10" key="1">
    <citation type="submission" date="2015-03" db="EMBL/GenBank/DDBJ databases">
        <title>Draft genome sequences of two protease-producing strains of Arsukibacterium isolated from two cold and alkaline environments.</title>
        <authorList>
            <person name="Lylloff J.E."/>
            <person name="Skov L.B."/>
            <person name="Jepsen M."/>
            <person name="Hallin P.F."/>
            <person name="Sorensen S.J."/>
            <person name="Stougaard P."/>
            <person name="Glaring M.A."/>
        </authorList>
    </citation>
    <scope>NUCLEOTIDE SEQUENCE [LARGE SCALE GENOMIC DNA]</scope>
    <source>
        <strain evidence="9 10">GCM72</strain>
    </source>
</reference>
<dbReference type="Proteomes" id="UP000034228">
    <property type="component" value="Unassembled WGS sequence"/>
</dbReference>
<dbReference type="PROSITE" id="PS50111">
    <property type="entry name" value="CHEMOTAXIS_TRANSDUC_2"/>
    <property type="match status" value="1"/>
</dbReference>
<comment type="similarity">
    <text evidence="3">Belongs to the methyl-accepting chemotaxis (MCP) protein family.</text>
</comment>
<dbReference type="Gene3D" id="1.10.287.950">
    <property type="entry name" value="Methyl-accepting chemotaxis protein"/>
    <property type="match status" value="1"/>
</dbReference>
<comment type="subcellular location">
    <subcellularLocation>
        <location evidence="1">Membrane</location>
    </subcellularLocation>
</comment>
<proteinExistence type="inferred from homology"/>
<sequence length="539" mass="57532">MLRSITIQKRLLAAFGTLALLLAISGLFSLQSLSKVRSQADFVETTVVSGLSGIGNLGTNINRNRALTLQLLLAIDITQEGETFNAINRIRAEILSTEKPYEATIFDPQERIIFGQYVASRQTYFELQDQALDFLRKEELGAAQDLLDQMNPVATEIAQSLAQLEQINQQAAQEARAESIETYNAAKMAVISLIVVAVAIAVAVSVLISRSISQPLARSVVSARFIADGDLTQQVSVDGNDELTELAQALQQMQQKLRDAIGHIASSSNQLASAAEELNVVTDESAKALMLQNDEVQQAATAITEMSSAVDEVAGTALKTSEASSQSASLARDGTQKVVQTSSVIEKMNADVRQSTRVINTLAEKVSSINQVLEVIRNVADQTNLLALNAAIEAARAGEAGRGFAVVADEVRSLAYRTQTSTGEIEQMIQQVQASAKEAVDAMQLISGNAENAQSVAKSAADALELIAENITAISDQNHVIAGAAEEQSKVAREIDRNIVTISDLASQTADGSSQTSASASELTRLAVELNELVSKFKV</sequence>
<evidence type="ECO:0000259" key="8">
    <source>
        <dbReference type="PROSITE" id="PS50885"/>
    </source>
</evidence>
<evidence type="ECO:0000256" key="2">
    <source>
        <dbReference type="ARBA" id="ARBA00023224"/>
    </source>
</evidence>
<protein>
    <submittedName>
        <fullName evidence="9">Chemotaxis protein</fullName>
    </submittedName>
</protein>
<dbReference type="PATRIC" id="fig|336831.14.peg.1179"/>
<dbReference type="InterPro" id="IPR004090">
    <property type="entry name" value="Chemotax_Me-accpt_rcpt"/>
</dbReference>
<dbReference type="PANTHER" id="PTHR32089">
    <property type="entry name" value="METHYL-ACCEPTING CHEMOTAXIS PROTEIN MCPB"/>
    <property type="match status" value="1"/>
</dbReference>
<dbReference type="STRING" id="336831.WG68_15050"/>
<dbReference type="Pfam" id="PF12729">
    <property type="entry name" value="4HB_MCP_1"/>
    <property type="match status" value="1"/>
</dbReference>
<dbReference type="PRINTS" id="PR00260">
    <property type="entry name" value="CHEMTRNSDUCR"/>
</dbReference>
<dbReference type="Pfam" id="PF00672">
    <property type="entry name" value="HAMP"/>
    <property type="match status" value="1"/>
</dbReference>
<keyword evidence="2 4" id="KW-0807">Transducer</keyword>
<feature type="domain" description="HAMP" evidence="8">
    <location>
        <begin position="210"/>
        <end position="262"/>
    </location>
</feature>
<dbReference type="PROSITE" id="PS50885">
    <property type="entry name" value="HAMP"/>
    <property type="match status" value="1"/>
</dbReference>